<keyword evidence="6 8" id="KW-0067">ATP-binding</keyword>
<dbReference type="InterPro" id="IPR017441">
    <property type="entry name" value="Protein_kinase_ATP_BS"/>
</dbReference>
<proteinExistence type="inferred from homology"/>
<feature type="compositionally biased region" description="Pro residues" evidence="9">
    <location>
        <begin position="175"/>
        <end position="191"/>
    </location>
</feature>
<feature type="region of interest" description="Disordered" evidence="9">
    <location>
        <begin position="130"/>
        <end position="493"/>
    </location>
</feature>
<accession>A0A2P6TUV1</accession>
<evidence type="ECO:0000256" key="6">
    <source>
        <dbReference type="ARBA" id="ARBA00022840"/>
    </source>
</evidence>
<dbReference type="InterPro" id="IPR001245">
    <property type="entry name" value="Ser-Thr/Tyr_kinase_cat_dom"/>
</dbReference>
<dbReference type="PANTHER" id="PTHR44329:SF298">
    <property type="entry name" value="MIXED LINEAGE KINASE DOMAIN-LIKE PROTEIN"/>
    <property type="match status" value="1"/>
</dbReference>
<sequence>MGCSNSKDVEQDPWLLCFSGQVRQLERWLARGGNPCALDRQGGRGTLLHAAARGDQAECIRVLVKAGADVNAVTKLRGSPLHAAAQHGTGHAVQALLDNGADPFVKNAEGKTPIDLATAYGFNQTAARMRSVGRPRPNSGQLDSLLPPSASTQYYGTATAASGPRHSGGQLQPGGPQPGARPSPRGSPGPATPVGRISPSPGAGAQRQPGYPPSYPPMGWQAAQGPAALGSPPLNAWASSPTLPVSPQPEQPMAVSASGPAAVATPQAQQARDRSPGQQLQWPQQAQPTQQQQQAQQLQQPRDRSPAVRLSDGGTPGAGAARASPFPGSVSLPPPASQPAEIFSEPSPSAPPGTMSMIGDALGAPGWWMHQGGAGNGAAPASSQAHQAQLQRQQQAQQQRSRPPSPALQQHAALPPVEEGTVQAQQQLPSGPGQEQAGQVPPHPLMAQLLSLDGGSSGPPSHSGPPSLPPPGSEGSPEVLSAASSDGLLTKSSTLSEDPLLDWIGSQLATHGGSTLLTGMPPAAQQVQLARQLAQQAQQQQVQQAPPVQQQAPPVQPQTQQPTPAAAQQQVQQPAQTAQQQQAEQSSAGSGRSSGSAAHNGSGASNGAVRGAGHLGSGGSGGGTSRAVTPTGGSSNPPTRTSTLGSAGSLMVDIRPWEISYKQLTLLQSIGAGSFGKVYKAKWHETLVAVKVLLDLENVNDASMTLSNPVLINLHKECSLMASLRHPNIVQFMGVCSCPPAMITEFCGKGSLTDVLKAGKASPAKAALLSWQRRLNMALDAAKGMLYLHKRGIVHRDLKSPNLLVDQVWRVKVADFNLSKLVEGTDSCNSKTGTMAGANPKWLAPEVIGGFSATEKGDVFSYGVVLWELLTWEIPWNKVSPWTVVATLMNGGTLAMPPLDDATQPLPGSAADNATFAPHLPAYTALIKRCWAHNQFDRPSFEEVIHDLRSICEGLLRAPAGEAQQ</sequence>
<dbReference type="CDD" id="cd13999">
    <property type="entry name" value="STKc_MAP3K-like"/>
    <property type="match status" value="1"/>
</dbReference>
<dbReference type="Proteomes" id="UP000239899">
    <property type="component" value="Unassembled WGS sequence"/>
</dbReference>
<dbReference type="PROSITE" id="PS50088">
    <property type="entry name" value="ANK_REPEAT"/>
    <property type="match status" value="2"/>
</dbReference>
<dbReference type="SUPFAM" id="SSF48403">
    <property type="entry name" value="Ankyrin repeat"/>
    <property type="match status" value="1"/>
</dbReference>
<feature type="compositionally biased region" description="Gly residues" evidence="9">
    <location>
        <begin position="613"/>
        <end position="624"/>
    </location>
</feature>
<dbReference type="InterPro" id="IPR000719">
    <property type="entry name" value="Prot_kinase_dom"/>
</dbReference>
<keyword evidence="4 8" id="KW-0547">Nucleotide-binding</keyword>
<evidence type="ECO:0000256" key="3">
    <source>
        <dbReference type="ARBA" id="ARBA00022679"/>
    </source>
</evidence>
<dbReference type="EMBL" id="LHPG02000006">
    <property type="protein sequence ID" value="PRW57831.1"/>
    <property type="molecule type" value="Genomic_DNA"/>
</dbReference>
<feature type="domain" description="Protein kinase" evidence="10">
    <location>
        <begin position="664"/>
        <end position="949"/>
    </location>
</feature>
<evidence type="ECO:0000256" key="9">
    <source>
        <dbReference type="SAM" id="MobiDB-lite"/>
    </source>
</evidence>
<comment type="caution">
    <text evidence="11">The sequence shown here is derived from an EMBL/GenBank/DDBJ whole genome shotgun (WGS) entry which is preliminary data.</text>
</comment>
<dbReference type="Gene3D" id="3.30.200.20">
    <property type="entry name" value="Phosphorylase Kinase, domain 1"/>
    <property type="match status" value="1"/>
</dbReference>
<gene>
    <name evidence="11" type="ORF">C2E21_3762</name>
</gene>
<evidence type="ECO:0000259" key="10">
    <source>
        <dbReference type="PROSITE" id="PS50011"/>
    </source>
</evidence>
<feature type="compositionally biased region" description="Low complexity" evidence="9">
    <location>
        <begin position="377"/>
        <end position="410"/>
    </location>
</feature>
<dbReference type="SUPFAM" id="SSF56112">
    <property type="entry name" value="Protein kinase-like (PK-like)"/>
    <property type="match status" value="1"/>
</dbReference>
<keyword evidence="5" id="KW-0418">Kinase</keyword>
<feature type="compositionally biased region" description="Polar residues" evidence="9">
    <location>
        <begin position="631"/>
        <end position="646"/>
    </location>
</feature>
<keyword evidence="3" id="KW-0808">Transferase</keyword>
<feature type="repeat" description="ANK" evidence="7">
    <location>
        <begin position="43"/>
        <end position="75"/>
    </location>
</feature>
<dbReference type="PRINTS" id="PR00109">
    <property type="entry name" value="TYRKINASE"/>
</dbReference>
<dbReference type="PROSITE" id="PS50011">
    <property type="entry name" value="PROTEIN_KINASE_DOM"/>
    <property type="match status" value="1"/>
</dbReference>
<evidence type="ECO:0000256" key="5">
    <source>
        <dbReference type="ARBA" id="ARBA00022777"/>
    </source>
</evidence>
<name>A0A2P6TUV1_CHLSO</name>
<dbReference type="GO" id="GO:0005524">
    <property type="term" value="F:ATP binding"/>
    <property type="evidence" value="ECO:0007669"/>
    <property type="project" value="UniProtKB-UniRule"/>
</dbReference>
<organism evidence="11 12">
    <name type="scientific">Chlorella sorokiniana</name>
    <name type="common">Freshwater green alga</name>
    <dbReference type="NCBI Taxonomy" id="3076"/>
    <lineage>
        <taxon>Eukaryota</taxon>
        <taxon>Viridiplantae</taxon>
        <taxon>Chlorophyta</taxon>
        <taxon>core chlorophytes</taxon>
        <taxon>Trebouxiophyceae</taxon>
        <taxon>Chlorellales</taxon>
        <taxon>Chlorellaceae</taxon>
        <taxon>Chlorella clade</taxon>
        <taxon>Chlorella</taxon>
    </lineage>
</organism>
<dbReference type="SMART" id="SM00220">
    <property type="entry name" value="S_TKc"/>
    <property type="match status" value="1"/>
</dbReference>
<dbReference type="InterPro" id="IPR008271">
    <property type="entry name" value="Ser/Thr_kinase_AS"/>
</dbReference>
<evidence type="ECO:0000256" key="2">
    <source>
        <dbReference type="ARBA" id="ARBA00022527"/>
    </source>
</evidence>
<evidence type="ECO:0000256" key="4">
    <source>
        <dbReference type="ARBA" id="ARBA00022741"/>
    </source>
</evidence>
<feature type="region of interest" description="Disordered" evidence="9">
    <location>
        <begin position="538"/>
        <end position="647"/>
    </location>
</feature>
<evidence type="ECO:0000313" key="12">
    <source>
        <dbReference type="Proteomes" id="UP000239899"/>
    </source>
</evidence>
<protein>
    <submittedName>
        <fullName evidence="11">Serine threonine-kinase CTR1</fullName>
    </submittedName>
</protein>
<dbReference type="AlphaFoldDB" id="A0A2P6TUV1"/>
<feature type="binding site" evidence="8">
    <location>
        <position position="691"/>
    </location>
    <ligand>
        <name>ATP</name>
        <dbReference type="ChEBI" id="CHEBI:30616"/>
    </ligand>
</feature>
<dbReference type="Pfam" id="PF12796">
    <property type="entry name" value="Ank_2"/>
    <property type="match status" value="1"/>
</dbReference>
<feature type="compositionally biased region" description="Polar residues" evidence="9">
    <location>
        <begin position="149"/>
        <end position="160"/>
    </location>
</feature>
<evidence type="ECO:0000256" key="7">
    <source>
        <dbReference type="PROSITE-ProRule" id="PRU00023"/>
    </source>
</evidence>
<dbReference type="PANTHER" id="PTHR44329">
    <property type="entry name" value="SERINE/THREONINE-PROTEIN KINASE TNNI3K-RELATED"/>
    <property type="match status" value="1"/>
</dbReference>
<keyword evidence="7" id="KW-0040">ANK repeat</keyword>
<dbReference type="SMART" id="SM00248">
    <property type="entry name" value="ANK"/>
    <property type="match status" value="3"/>
</dbReference>
<feature type="compositionally biased region" description="Pro residues" evidence="9">
    <location>
        <begin position="462"/>
        <end position="472"/>
    </location>
</feature>
<dbReference type="InterPro" id="IPR051681">
    <property type="entry name" value="Ser/Thr_Kinases-Pseudokinases"/>
</dbReference>
<dbReference type="InterPro" id="IPR036770">
    <property type="entry name" value="Ankyrin_rpt-contain_sf"/>
</dbReference>
<dbReference type="InterPro" id="IPR002110">
    <property type="entry name" value="Ankyrin_rpt"/>
</dbReference>
<feature type="compositionally biased region" description="Low complexity" evidence="9">
    <location>
        <begin position="449"/>
        <end position="461"/>
    </location>
</feature>
<dbReference type="Gene3D" id="1.10.510.10">
    <property type="entry name" value="Transferase(Phosphotransferase) domain 1"/>
    <property type="match status" value="1"/>
</dbReference>
<dbReference type="OrthoDB" id="339325at2759"/>
<reference evidence="11 12" key="1">
    <citation type="journal article" date="2018" name="Plant J.">
        <title>Genome sequences of Chlorella sorokiniana UTEX 1602 and Micractinium conductrix SAG 241.80: implications to maltose excretion by a green alga.</title>
        <authorList>
            <person name="Arriola M.B."/>
            <person name="Velmurugan N."/>
            <person name="Zhang Y."/>
            <person name="Plunkett M.H."/>
            <person name="Hondzo H."/>
            <person name="Barney B.M."/>
        </authorList>
    </citation>
    <scope>NUCLEOTIDE SEQUENCE [LARGE SCALE GENOMIC DNA]</scope>
    <source>
        <strain evidence="12">UTEX 1602</strain>
    </source>
</reference>
<dbReference type="InterPro" id="IPR011009">
    <property type="entry name" value="Kinase-like_dom_sf"/>
</dbReference>
<comment type="similarity">
    <text evidence="1">Belongs to the protein kinase superfamily. TKL Ser/Thr protein kinase family.</text>
</comment>
<dbReference type="PROSITE" id="PS50297">
    <property type="entry name" value="ANK_REP_REGION"/>
    <property type="match status" value="2"/>
</dbReference>
<dbReference type="Gene3D" id="1.25.40.20">
    <property type="entry name" value="Ankyrin repeat-containing domain"/>
    <property type="match status" value="1"/>
</dbReference>
<dbReference type="STRING" id="3076.A0A2P6TUV1"/>
<feature type="compositionally biased region" description="Low complexity" evidence="9">
    <location>
        <begin position="538"/>
        <end position="612"/>
    </location>
</feature>
<dbReference type="Pfam" id="PF07714">
    <property type="entry name" value="PK_Tyr_Ser-Thr"/>
    <property type="match status" value="1"/>
</dbReference>
<evidence type="ECO:0000256" key="1">
    <source>
        <dbReference type="ARBA" id="ARBA00005843"/>
    </source>
</evidence>
<keyword evidence="2" id="KW-0723">Serine/threonine-protein kinase</keyword>
<dbReference type="GO" id="GO:0004674">
    <property type="term" value="F:protein serine/threonine kinase activity"/>
    <property type="evidence" value="ECO:0007669"/>
    <property type="project" value="UniProtKB-KW"/>
</dbReference>
<dbReference type="PROSITE" id="PS00108">
    <property type="entry name" value="PROTEIN_KINASE_ST"/>
    <property type="match status" value="1"/>
</dbReference>
<evidence type="ECO:0000313" key="11">
    <source>
        <dbReference type="EMBL" id="PRW57831.1"/>
    </source>
</evidence>
<keyword evidence="12" id="KW-1185">Reference proteome</keyword>
<feature type="compositionally biased region" description="Low complexity" evidence="9">
    <location>
        <begin position="260"/>
        <end position="270"/>
    </location>
</feature>
<feature type="repeat" description="ANK" evidence="7">
    <location>
        <begin position="76"/>
        <end position="108"/>
    </location>
</feature>
<evidence type="ECO:0000256" key="8">
    <source>
        <dbReference type="PROSITE-ProRule" id="PRU10141"/>
    </source>
</evidence>
<feature type="compositionally biased region" description="Low complexity" evidence="9">
    <location>
        <begin position="278"/>
        <end position="300"/>
    </location>
</feature>
<dbReference type="PROSITE" id="PS00107">
    <property type="entry name" value="PROTEIN_KINASE_ATP"/>
    <property type="match status" value="1"/>
</dbReference>